<protein>
    <submittedName>
        <fullName evidence="2">Uncharacterized protein</fullName>
    </submittedName>
</protein>
<evidence type="ECO:0000313" key="2">
    <source>
        <dbReference type="Ensembl" id="ENSSSCP00055023249.1"/>
    </source>
</evidence>
<feature type="compositionally biased region" description="Basic and acidic residues" evidence="1">
    <location>
        <begin position="274"/>
        <end position="292"/>
    </location>
</feature>
<reference evidence="2" key="1">
    <citation type="submission" date="2025-08" db="UniProtKB">
        <authorList>
            <consortium name="Ensembl"/>
        </authorList>
    </citation>
    <scope>IDENTIFICATION</scope>
</reference>
<organism evidence="2 3">
    <name type="scientific">Sus scrofa</name>
    <name type="common">Pig</name>
    <dbReference type="NCBI Taxonomy" id="9823"/>
    <lineage>
        <taxon>Eukaryota</taxon>
        <taxon>Metazoa</taxon>
        <taxon>Chordata</taxon>
        <taxon>Craniata</taxon>
        <taxon>Vertebrata</taxon>
        <taxon>Euteleostomi</taxon>
        <taxon>Mammalia</taxon>
        <taxon>Eutheria</taxon>
        <taxon>Laurasiatheria</taxon>
        <taxon>Artiodactyla</taxon>
        <taxon>Suina</taxon>
        <taxon>Suidae</taxon>
        <taxon>Sus</taxon>
    </lineage>
</organism>
<feature type="region of interest" description="Disordered" evidence="1">
    <location>
        <begin position="174"/>
        <end position="210"/>
    </location>
</feature>
<dbReference type="Ensembl" id="ENSSSCT00055029214.1">
    <property type="protein sequence ID" value="ENSSSCP00055023249.1"/>
    <property type="gene ID" value="ENSSSCG00055014841.1"/>
</dbReference>
<proteinExistence type="predicted"/>
<evidence type="ECO:0000313" key="3">
    <source>
        <dbReference type="Proteomes" id="UP000694724"/>
    </source>
</evidence>
<feature type="compositionally biased region" description="Low complexity" evidence="1">
    <location>
        <begin position="293"/>
        <end position="303"/>
    </location>
</feature>
<sequence>CPGVCTGCQEVPSLCLRRGRGPPVFLVSLSSSVWLSLLAGEEACPTTPAVWPWAAPHPGEGIFPCPEAGARPVLYPVSSWGLGAYSLWWSLPGQPLCQGPGQLQVCWGRGQAGGRWGSVRSVQGPSLSWSLRDPCLASLAGLWSSALNQGRGEGLGGWVLGTSVTASPSCLQQVNGQQGGGSEPAAAAAAVAAGDKWKPPQGTDPVKMENGQNTAAKLGLPPLTPEQQEALQKVSVRLPGRGGRGRGAGGGGGRPVSPQAGPQCSSPPRPAGQEVRHGAEHQERAGEADHRAPAAAAHQPAGEPLGPAVRPRPRRWLCWRPPCPPGPGPRRPSPPPPPLLCLLFLRSGLWPSPRGVAVLGFSRTRSWDAWVSP</sequence>
<name>A0A8D1QV18_PIG</name>
<accession>A0A8D1QV18</accession>
<dbReference type="Proteomes" id="UP000694724">
    <property type="component" value="Unplaced"/>
</dbReference>
<feature type="compositionally biased region" description="Gly residues" evidence="1">
    <location>
        <begin position="240"/>
        <end position="254"/>
    </location>
</feature>
<dbReference type="AlphaFoldDB" id="A0A8D1QV18"/>
<evidence type="ECO:0000256" key="1">
    <source>
        <dbReference type="SAM" id="MobiDB-lite"/>
    </source>
</evidence>
<feature type="region of interest" description="Disordered" evidence="1">
    <location>
        <begin position="237"/>
        <end position="309"/>
    </location>
</feature>